<dbReference type="EMBL" id="JAQOMS010000002">
    <property type="protein sequence ID" value="MDC2889774.1"/>
    <property type="molecule type" value="Genomic_DNA"/>
</dbReference>
<keyword evidence="5" id="KW-1185">Reference proteome</keyword>
<dbReference type="InterPro" id="IPR036249">
    <property type="entry name" value="Thioredoxin-like_sf"/>
</dbReference>
<dbReference type="Pfam" id="PF02630">
    <property type="entry name" value="SCO1-SenC"/>
    <property type="match status" value="1"/>
</dbReference>
<dbReference type="Gene3D" id="3.40.30.10">
    <property type="entry name" value="Glutaredoxin"/>
    <property type="match status" value="1"/>
</dbReference>
<gene>
    <name evidence="4" type="ORF">PN838_14540</name>
</gene>
<comment type="caution">
    <text evidence="4">The sequence shown here is derived from an EMBL/GenBank/DDBJ whole genome shotgun (WGS) entry which is preliminary data.</text>
</comment>
<evidence type="ECO:0000259" key="3">
    <source>
        <dbReference type="PROSITE" id="PS51352"/>
    </source>
</evidence>
<proteinExistence type="inferred from homology"/>
<sequence>MNLKQNVLLVLAALISVCVGVFVFQSTSKIEFSETTFVYDPQRVIQPFELQDETNTVFTNDNLKGYWDLVFLGYLSCPDVCPMTLAKLSRILPELQKVSDKPVRIVFVSVDPKRDTPENMAKYIDYFGGNIKGVRAEHKNLFPFVRNLGLMYSIPDQEIEDGYFVDHSASIILVNPDAQIEAIFKPEIVLNQVPTVDTQTMLEDFKKLM</sequence>
<dbReference type="InterPro" id="IPR003782">
    <property type="entry name" value="SCO1/SenC"/>
</dbReference>
<dbReference type="PANTHER" id="PTHR12151:SF25">
    <property type="entry name" value="LINALOOL DEHYDRATASE_ISOMERASE DOMAIN-CONTAINING PROTEIN"/>
    <property type="match status" value="1"/>
</dbReference>
<dbReference type="RefSeq" id="WP_272181142.1">
    <property type="nucleotide sequence ID" value="NZ_JAQOMS010000002.1"/>
</dbReference>
<dbReference type="Proteomes" id="UP001528411">
    <property type="component" value="Unassembled WGS sequence"/>
</dbReference>
<feature type="domain" description="Thioredoxin" evidence="3">
    <location>
        <begin position="39"/>
        <end position="209"/>
    </location>
</feature>
<dbReference type="PANTHER" id="PTHR12151">
    <property type="entry name" value="ELECTRON TRANSPORT PROTIN SCO1/SENC FAMILY MEMBER"/>
    <property type="match status" value="1"/>
</dbReference>
<keyword evidence="2" id="KW-0186">Copper</keyword>
<dbReference type="SUPFAM" id="SSF52833">
    <property type="entry name" value="Thioredoxin-like"/>
    <property type="match status" value="1"/>
</dbReference>
<name>A0ABT5FFE4_9GAMM</name>
<evidence type="ECO:0000313" key="4">
    <source>
        <dbReference type="EMBL" id="MDC2889774.1"/>
    </source>
</evidence>
<accession>A0ABT5FFE4</accession>
<protein>
    <submittedName>
        <fullName evidence="4">SCO family protein</fullName>
    </submittedName>
</protein>
<comment type="similarity">
    <text evidence="1">Belongs to the SCO1/2 family.</text>
</comment>
<organism evidence="4 5">
    <name type="scientific">Psychrosphaera algicola</name>
    <dbReference type="NCBI Taxonomy" id="3023714"/>
    <lineage>
        <taxon>Bacteria</taxon>
        <taxon>Pseudomonadati</taxon>
        <taxon>Pseudomonadota</taxon>
        <taxon>Gammaproteobacteria</taxon>
        <taxon>Alteromonadales</taxon>
        <taxon>Pseudoalteromonadaceae</taxon>
        <taxon>Psychrosphaera</taxon>
    </lineage>
</organism>
<dbReference type="CDD" id="cd02968">
    <property type="entry name" value="SCO"/>
    <property type="match status" value="1"/>
</dbReference>
<evidence type="ECO:0000313" key="5">
    <source>
        <dbReference type="Proteomes" id="UP001528411"/>
    </source>
</evidence>
<evidence type="ECO:0000256" key="1">
    <source>
        <dbReference type="ARBA" id="ARBA00010996"/>
    </source>
</evidence>
<reference evidence="4 5" key="1">
    <citation type="submission" date="2023-01" db="EMBL/GenBank/DDBJ databases">
        <title>Psychrosphaera sp. nov., isolated from marine algae.</title>
        <authorList>
            <person name="Bayburt H."/>
            <person name="Choi B.J."/>
            <person name="Kim J.M."/>
            <person name="Choi D.G."/>
            <person name="Jeon C.O."/>
        </authorList>
    </citation>
    <scope>NUCLEOTIDE SEQUENCE [LARGE SCALE GENOMIC DNA]</scope>
    <source>
        <strain evidence="4 5">G1-22</strain>
    </source>
</reference>
<evidence type="ECO:0000256" key="2">
    <source>
        <dbReference type="ARBA" id="ARBA00023008"/>
    </source>
</evidence>
<dbReference type="InterPro" id="IPR013766">
    <property type="entry name" value="Thioredoxin_domain"/>
</dbReference>
<dbReference type="PROSITE" id="PS51352">
    <property type="entry name" value="THIOREDOXIN_2"/>
    <property type="match status" value="1"/>
</dbReference>